<feature type="domain" description="Tudor" evidence="2">
    <location>
        <begin position="1055"/>
        <end position="1113"/>
    </location>
</feature>
<dbReference type="Gene3D" id="2.40.50.90">
    <property type="match status" value="5"/>
</dbReference>
<feature type="domain" description="Tudor" evidence="2">
    <location>
        <begin position="315"/>
        <end position="374"/>
    </location>
</feature>
<feature type="region of interest" description="Disordered" evidence="1">
    <location>
        <begin position="739"/>
        <end position="788"/>
    </location>
</feature>
<evidence type="ECO:0000313" key="4">
    <source>
        <dbReference type="Proteomes" id="UP000789390"/>
    </source>
</evidence>
<feature type="domain" description="Tudor" evidence="2">
    <location>
        <begin position="1436"/>
        <end position="1496"/>
    </location>
</feature>
<comment type="caution">
    <text evidence="3">The sequence shown here is derived from an EMBL/GenBank/DDBJ whole genome shotgun (WGS) entry which is preliminary data.</text>
</comment>
<dbReference type="OrthoDB" id="9989103at2759"/>
<organism evidence="3 4">
    <name type="scientific">Daphnia galeata</name>
    <dbReference type="NCBI Taxonomy" id="27404"/>
    <lineage>
        <taxon>Eukaryota</taxon>
        <taxon>Metazoa</taxon>
        <taxon>Ecdysozoa</taxon>
        <taxon>Arthropoda</taxon>
        <taxon>Crustacea</taxon>
        <taxon>Branchiopoda</taxon>
        <taxon>Diplostraca</taxon>
        <taxon>Cladocera</taxon>
        <taxon>Anomopoda</taxon>
        <taxon>Daphniidae</taxon>
        <taxon>Daphnia</taxon>
    </lineage>
</organism>
<proteinExistence type="predicted"/>
<sequence>MAGVSYFNVYVTHVVETIECHERPNHCNLIFWGQKDRGLSTKMEEQIRTFNFESSPRPLLTDLKKEKIFCVLVNNSWLRATISDYSVDRSGSLEVFCIDYGNTVMVPLPCIKLIPSTMNFISSCHPLASKFLLADVVVEKCIRGKEPVLQYLQRNVAHKNVKAVSLGNRDDFEGVRIYLNDALVAKLLVENHLATTATTYAEAVREPIPNHRQLSVSSISPPPMTKNSYRAPSAMSVSHKMLNIASLPTKANPGGSYAASCLEMNILHTVMVTYVQNGPQKFVIQRKNSDAVEKLKHLSQKISDFAALNSKTLVNPERGTPCIAISSRDKLFHRAVVTLVEDVRYAQVYFVDYGYSELVDLQSLFEIPPDFVATELFAYRVTLEDAASLMTFDKVSENFTRLVLYQTFKCHVTGETIPQSVILMDDAGRTVKEMVLASLADPRPPLNISELLKTTSLSPIHPVGNIKISPVEVRAEEDLFVTYVSSPGKFFGQFERREVTELEDLKNELHSTYSSCISGQVSQIPLLYADAKSHIGDYAVIKWSSDGHFYRVQVVNEFANDVSVTFVDYGNVIKVFRQEIWAPVSSLKLFSKQPFGINCLIPGITLTENEWTLLISDKSIRVKLAQPINKVYPATFVNFPINNINRPLSACSNLSPIAPEFEPSVKSGKTVVPQVTNRRLDFDATGQPGLRNTTPNIVSNQNVLEDSWGIPINQSRILEESRILEDSWGMPVLSSKGLAVDSATPKTDGASSASSNASRNQVEQMDWESAEPKEFPRQPTSVSHPLDLPKRVMPISQPIKFVYPSQKGLEGATKNLEIVFVENPNSFYCHSIEAVPLLEKLMADLATAYQTAHKEPLGCVEVGVACVAQYTDDGGWYRGQILNVGATEVEVLFVDYGNKQNTPTTLLKAIEWEFVKLPPQAYHCSLAGVQDGSRSWTSQDKTRFEQVGMGKPLTATVSHHRENEKYSARLVDESSSPHVVINDLFAPPREIVPVPDVFSYSSLPTAELTNVNIAWFCNVGRFFLSPVDLTSYQLSLDELEEYYMALSSDELVEDSPSVGLPCVVKFKDDSRFYRSQILSIRGQFASVLFVDYGNEQETALKELKRIHPRFLNFPQLTWQCRLNNVNLPNSEIFYSEDLKARIDACFPQGPNIAACFHVPIDGVYEVDLAVPDIGDVANYLVKNKVLCRHSNCSNEVKFPTQNLNFVPDQIISTNAFLPFIKTPLEFWVQLEPESVDAIMEQSDTLANQPDFLNSKNDFVPVVGKSCLAFFTDDGRWYRATVESLEGNSAVVCYVDYGNTSSVALEHLRALPPSLAEKPAMAFKCCLDTIESPISSEVTDAFLNLALDLVATVKFIKVVNEILHVRLINTADGVDLGEKIQLPSKPVELEVYVAYSISPEKFWIQRKQDEDKIAEIQDQIYKEIQASNLGSFRVQGQPIVGQMYAVDHPVYHTLYRALMKSFDSFSGLAEIQFVDYGDNHKVSTADFLHLPDNLKHIPPMAIESCLNLQSKPKHWPEEALKYFNSICSPEVVFQAKLGAKTDGVQLIDSMQAPTENVTEMLHLKLKQSQVDQTGRILDILDSVSKTTKQVETHPVIRPSTELINDMDGYPGQVISSKAIAVCLTSPTAVWLHLDPSAADDVMESIKRYVQKPEFAQIGPIEPLMGVSCLALFADDQLWYRAIVESVDKNSVTVKYVDFGNSSPVDKDQLRPIPPSLVMQPALALKCALDGADRISGDLPPTNKCQDAIFNQILSVTFTEKTQKLIFVRLRDSDGNDLNNQLGLPAASNNARPENQRTSASSTQISSRRPIPGAEDVRVSYIKSASMFWIQRESNSEEIEQIRDTLRPLDANDSPNVPPASVKENVLYAVMHPEYNRFFRAQAKQISGDSVEVYFLDIGFSDWVPLSSVRPCPAILKYIPAMANECTFRSPIYPDQYCEEICKAFSGATEGVVCQAVFSAQPTQGVQYIESLFAKGVNVGNLLYNLISSSGPQSGTSGGFGNFPLFPSKQQRGL</sequence>
<keyword evidence="4" id="KW-1185">Reference proteome</keyword>
<dbReference type="CDD" id="cd20379">
    <property type="entry name" value="Tudor_dTUD-like"/>
    <property type="match status" value="1"/>
</dbReference>
<name>A0A8J2S0L4_9CRUS</name>
<evidence type="ECO:0000313" key="3">
    <source>
        <dbReference type="EMBL" id="CAH0109153.1"/>
    </source>
</evidence>
<evidence type="ECO:0000256" key="1">
    <source>
        <dbReference type="SAM" id="MobiDB-lite"/>
    </source>
</evidence>
<dbReference type="Proteomes" id="UP000789390">
    <property type="component" value="Unassembled WGS sequence"/>
</dbReference>
<evidence type="ECO:0000259" key="2">
    <source>
        <dbReference type="PROSITE" id="PS50304"/>
    </source>
</evidence>
<dbReference type="SMART" id="SM00333">
    <property type="entry name" value="TUDOR"/>
    <property type="match status" value="9"/>
</dbReference>
<feature type="region of interest" description="Disordered" evidence="1">
    <location>
        <begin position="1777"/>
        <end position="1808"/>
    </location>
</feature>
<feature type="domain" description="Tudor" evidence="2">
    <location>
        <begin position="532"/>
        <end position="590"/>
    </location>
</feature>
<dbReference type="Pfam" id="PF00567">
    <property type="entry name" value="TUDOR"/>
    <property type="match status" value="9"/>
</dbReference>
<feature type="domain" description="Tudor" evidence="2">
    <location>
        <begin position="1660"/>
        <end position="1718"/>
    </location>
</feature>
<dbReference type="GO" id="GO:0005737">
    <property type="term" value="C:cytoplasm"/>
    <property type="evidence" value="ECO:0007669"/>
    <property type="project" value="UniProtKB-ARBA"/>
</dbReference>
<reference evidence="3" key="1">
    <citation type="submission" date="2021-11" db="EMBL/GenBank/DDBJ databases">
        <authorList>
            <person name="Schell T."/>
        </authorList>
    </citation>
    <scope>NUCLEOTIDE SEQUENCE</scope>
    <source>
        <strain evidence="3">M5</strain>
    </source>
</reference>
<feature type="domain" description="Tudor" evidence="2">
    <location>
        <begin position="859"/>
        <end position="917"/>
    </location>
</feature>
<dbReference type="PROSITE" id="PS50304">
    <property type="entry name" value="TUDOR"/>
    <property type="match status" value="7"/>
</dbReference>
<dbReference type="PANTHER" id="PTHR22948:SF72">
    <property type="entry name" value="TUDOR DOMAIN-CONTAINING PROTEIN"/>
    <property type="match status" value="1"/>
</dbReference>
<dbReference type="Gene3D" id="2.30.30.140">
    <property type="match status" value="9"/>
</dbReference>
<dbReference type="EMBL" id="CAKKLH010000291">
    <property type="protein sequence ID" value="CAH0109153.1"/>
    <property type="molecule type" value="Genomic_DNA"/>
</dbReference>
<gene>
    <name evidence="3" type="ORF">DGAL_LOCUS12617</name>
</gene>
<accession>A0A8J2S0L4</accession>
<dbReference type="SUPFAM" id="SSF63748">
    <property type="entry name" value="Tudor/PWWP/MBT"/>
    <property type="match status" value="9"/>
</dbReference>
<feature type="domain" description="Tudor" evidence="2">
    <location>
        <begin position="1259"/>
        <end position="1317"/>
    </location>
</feature>
<protein>
    <recommendedName>
        <fullName evidence="2">Tudor domain-containing protein</fullName>
    </recommendedName>
</protein>
<feature type="compositionally biased region" description="Polar residues" evidence="1">
    <location>
        <begin position="1777"/>
        <end position="1805"/>
    </location>
</feature>
<dbReference type="InterPro" id="IPR050621">
    <property type="entry name" value="Tudor_domain_containing"/>
</dbReference>
<dbReference type="InterPro" id="IPR002999">
    <property type="entry name" value="Tudor"/>
</dbReference>
<dbReference type="InterPro" id="IPR035437">
    <property type="entry name" value="SNase_OB-fold_sf"/>
</dbReference>
<dbReference type="PANTHER" id="PTHR22948">
    <property type="entry name" value="TUDOR DOMAIN CONTAINING PROTEIN"/>
    <property type="match status" value="1"/>
</dbReference>
<dbReference type="FunFam" id="2.30.30.140:FF:000018">
    <property type="entry name" value="Serine/threonine-protein kinase 31"/>
    <property type="match status" value="3"/>
</dbReference>